<proteinExistence type="predicted"/>
<protein>
    <submittedName>
        <fullName evidence="1">Uncharacterized protein</fullName>
    </submittedName>
</protein>
<dbReference type="EMBL" id="CP000964">
    <property type="protein sequence ID" value="ACI10438.1"/>
    <property type="molecule type" value="Genomic_DNA"/>
</dbReference>
<accession>B5Y0E3</accession>
<reference evidence="1 2" key="1">
    <citation type="journal article" date="2008" name="PLoS Genet.">
        <title>Complete genome sequence of the N2-fixing broad host range endophyte Klebsiella pneumoniae 342 and virulence predictions verified in mice.</title>
        <authorList>
            <person name="Fouts D.E."/>
            <person name="Tyler H.L."/>
            <person name="DeBoy R.T."/>
            <person name="Daugherty S."/>
            <person name="Ren Q."/>
            <person name="Badger J.H."/>
            <person name="Durkin A.S."/>
            <person name="Huot H."/>
            <person name="Shrivastava S."/>
            <person name="Kothari S."/>
            <person name="Dodson R.J."/>
            <person name="Mohamoud Y."/>
            <person name="Khouri H."/>
            <person name="Roesch L.F."/>
            <person name="Krogfelt K.A."/>
            <person name="Struve C."/>
            <person name="Triplett E.W."/>
            <person name="Methe B.A."/>
        </authorList>
    </citation>
    <scope>NUCLEOTIDE SEQUENCE [LARGE SCALE GENOMIC DNA]</scope>
    <source>
        <strain evidence="1 2">342</strain>
    </source>
</reference>
<dbReference type="Proteomes" id="UP000001734">
    <property type="component" value="Chromosome"/>
</dbReference>
<evidence type="ECO:0000313" key="1">
    <source>
        <dbReference type="EMBL" id="ACI10438.1"/>
    </source>
</evidence>
<sequence>MPGQNITAADTIIELVIAELYPSGFNLEQFEAQNIFEMGDTDMAEYQRTADGKLLGGFVYGDLSWTFHLAASSPSIKYIDNWQNTQIATRSVLRVNGTVIQPSLGKKYIMTNGILQRARRMPSAGRVLQPVNGLIQWETVTPAEYSA</sequence>
<evidence type="ECO:0000313" key="2">
    <source>
        <dbReference type="Proteomes" id="UP000001734"/>
    </source>
</evidence>
<gene>
    <name evidence="1" type="ordered locus">KPK_4131</name>
</gene>
<dbReference type="Pfam" id="PF22764">
    <property type="entry name" value="E217_Gp32"/>
    <property type="match status" value="1"/>
</dbReference>
<dbReference type="InterPro" id="IPR054440">
    <property type="entry name" value="Gp32-like"/>
</dbReference>
<organism evidence="1 2">
    <name type="scientific">Klebsiella variicola (strain 342)</name>
    <name type="common">Klebsiella pneumoniae</name>
    <dbReference type="NCBI Taxonomy" id="507522"/>
    <lineage>
        <taxon>Bacteria</taxon>
        <taxon>Pseudomonadati</taxon>
        <taxon>Pseudomonadota</taxon>
        <taxon>Gammaproteobacteria</taxon>
        <taxon>Enterobacterales</taxon>
        <taxon>Enterobacteriaceae</taxon>
        <taxon>Klebsiella/Raoultella group</taxon>
        <taxon>Klebsiella</taxon>
        <taxon>Klebsiella pneumoniae complex</taxon>
    </lineage>
</organism>
<dbReference type="BioCyc" id="KPNE507522:GI0B-4112-MONOMER"/>
<name>B5Y0E3_KLEV3</name>
<dbReference type="HOGENOM" id="CLU_147418_0_0_6"/>
<dbReference type="KEGG" id="kpe:KPK_4131"/>
<dbReference type="AlphaFoldDB" id="B5Y0E3"/>